<dbReference type="EMBL" id="FNFF01000001">
    <property type="protein sequence ID" value="SDJ41763.1"/>
    <property type="molecule type" value="Genomic_DNA"/>
</dbReference>
<feature type="compositionally biased region" description="Basic and acidic residues" evidence="1">
    <location>
        <begin position="171"/>
        <end position="187"/>
    </location>
</feature>
<name>A0A1G8TJZ6_9ACTN</name>
<dbReference type="STRING" id="417292.SAMN05421806_101310"/>
<keyword evidence="3" id="KW-1185">Reference proteome</keyword>
<gene>
    <name evidence="2" type="ORF">SAMN05421806_101310</name>
</gene>
<protein>
    <recommendedName>
        <fullName evidence="4">Integral membrane protein</fullName>
    </recommendedName>
</protein>
<dbReference type="AlphaFoldDB" id="A0A1G8TJZ6"/>
<dbReference type="RefSeq" id="WP_093606801.1">
    <property type="nucleotide sequence ID" value="NZ_FNFF01000001.1"/>
</dbReference>
<evidence type="ECO:0000256" key="1">
    <source>
        <dbReference type="SAM" id="MobiDB-lite"/>
    </source>
</evidence>
<feature type="region of interest" description="Disordered" evidence="1">
    <location>
        <begin position="168"/>
        <end position="284"/>
    </location>
</feature>
<proteinExistence type="predicted"/>
<sequence>MAGSDEAVAADDDALYVLTAVLLTPAKFPSVLGDDYPEACAALGLLPIVDGYGLVLGQDSQGARWTVVIDDVSLVAVAIASWDCGMEYDLSPDDSTVVTALGGWPLEVAVAAPGVPAPHDPEPDPDDPDRLTLSPPDTMTWGPAQRRLGADEIALQWAMWRSQIDDSTFVTREDGQEAARSGADGERGAAGGPGAEQEGSASVADGTREDRPGALDTDDPADTDATTADAGAEDGEPGSDSDAPDPLTESGAVASAPDSGTASSEDSASTEGSTPTEDQPSTRTAIRRVLAEARAYIDTPPPLGRVRSAFATGEARTLRADGPGWSMVARTDDIAFVLLDEEPGEVLPVGRGPELPGLLEALDKMAVRPS</sequence>
<reference evidence="2 3" key="1">
    <citation type="submission" date="2016-10" db="EMBL/GenBank/DDBJ databases">
        <authorList>
            <person name="de Groot N.N."/>
        </authorList>
    </citation>
    <scope>NUCLEOTIDE SEQUENCE [LARGE SCALE GENOMIC DNA]</scope>
    <source>
        <strain evidence="2 3">CGMCC 4.5727</strain>
    </source>
</reference>
<dbReference type="Proteomes" id="UP000199155">
    <property type="component" value="Unassembled WGS sequence"/>
</dbReference>
<feature type="compositionally biased region" description="Acidic residues" evidence="1">
    <location>
        <begin position="231"/>
        <end position="243"/>
    </location>
</feature>
<evidence type="ECO:0000313" key="2">
    <source>
        <dbReference type="EMBL" id="SDJ41763.1"/>
    </source>
</evidence>
<dbReference type="OrthoDB" id="4311302at2"/>
<feature type="region of interest" description="Disordered" evidence="1">
    <location>
        <begin position="112"/>
        <end position="143"/>
    </location>
</feature>
<evidence type="ECO:0008006" key="4">
    <source>
        <dbReference type="Google" id="ProtNLM"/>
    </source>
</evidence>
<organism evidence="2 3">
    <name type="scientific">Streptomyces indicus</name>
    <dbReference type="NCBI Taxonomy" id="417292"/>
    <lineage>
        <taxon>Bacteria</taxon>
        <taxon>Bacillati</taxon>
        <taxon>Actinomycetota</taxon>
        <taxon>Actinomycetes</taxon>
        <taxon>Kitasatosporales</taxon>
        <taxon>Streptomycetaceae</taxon>
        <taxon>Streptomyces</taxon>
    </lineage>
</organism>
<accession>A0A1G8TJZ6</accession>
<feature type="compositionally biased region" description="Polar residues" evidence="1">
    <location>
        <begin position="258"/>
        <end position="284"/>
    </location>
</feature>
<evidence type="ECO:0000313" key="3">
    <source>
        <dbReference type="Proteomes" id="UP000199155"/>
    </source>
</evidence>